<comment type="caution">
    <text evidence="1">The sequence shown here is derived from an EMBL/GenBank/DDBJ whole genome shotgun (WGS) entry which is preliminary data.</text>
</comment>
<dbReference type="OMA" id="THTGYGQ"/>
<proteinExistence type="predicted"/>
<sequence length="217" mass="25408">MNFLDKRNKIEILQERAALYNKVQDELYEKEVPEFEHTKLIKPVLDQHIEEFATQQPPANLNSVTKSLPKPPVSVLTTSALISLGLDNYGTMTTQMQDVNRKREENFNHYKQLKKEGRLEELVKPLKQQKEKDQATQAILFKVDHLKDYEDKTHTGYAQHKSAHRTYYVVDETMKEMINEPNIKNHLMKNDLNTFFDSYLKHKNTLRGAVKQPARAK</sequence>
<name>A0A8S1NUI8_PARPR</name>
<accession>A0A8S1NUI8</accession>
<dbReference type="AlphaFoldDB" id="A0A8S1NUI8"/>
<evidence type="ECO:0000313" key="1">
    <source>
        <dbReference type="EMBL" id="CAD8095360.1"/>
    </source>
</evidence>
<evidence type="ECO:0000313" key="2">
    <source>
        <dbReference type="Proteomes" id="UP000688137"/>
    </source>
</evidence>
<dbReference type="EMBL" id="CAJJDM010000101">
    <property type="protein sequence ID" value="CAD8095360.1"/>
    <property type="molecule type" value="Genomic_DNA"/>
</dbReference>
<organism evidence="1 2">
    <name type="scientific">Paramecium primaurelia</name>
    <dbReference type="NCBI Taxonomy" id="5886"/>
    <lineage>
        <taxon>Eukaryota</taxon>
        <taxon>Sar</taxon>
        <taxon>Alveolata</taxon>
        <taxon>Ciliophora</taxon>
        <taxon>Intramacronucleata</taxon>
        <taxon>Oligohymenophorea</taxon>
        <taxon>Peniculida</taxon>
        <taxon>Parameciidae</taxon>
        <taxon>Paramecium</taxon>
    </lineage>
</organism>
<gene>
    <name evidence="1" type="ORF">PPRIM_AZ9-3.1.T0980133</name>
</gene>
<protein>
    <submittedName>
        <fullName evidence="1">Uncharacterized protein</fullName>
    </submittedName>
</protein>
<reference evidence="1" key="1">
    <citation type="submission" date="2021-01" db="EMBL/GenBank/DDBJ databases">
        <authorList>
            <consortium name="Genoscope - CEA"/>
            <person name="William W."/>
        </authorList>
    </citation>
    <scope>NUCLEOTIDE SEQUENCE</scope>
</reference>
<keyword evidence="2" id="KW-1185">Reference proteome</keyword>
<dbReference type="Proteomes" id="UP000688137">
    <property type="component" value="Unassembled WGS sequence"/>
</dbReference>